<feature type="transmembrane region" description="Helical" evidence="6">
    <location>
        <begin position="177"/>
        <end position="196"/>
    </location>
</feature>
<evidence type="ECO:0000313" key="9">
    <source>
        <dbReference type="Proteomes" id="UP000695562"/>
    </source>
</evidence>
<evidence type="ECO:0000259" key="7">
    <source>
        <dbReference type="Pfam" id="PF08510"/>
    </source>
</evidence>
<reference evidence="8" key="1">
    <citation type="submission" date="2020-01" db="EMBL/GenBank/DDBJ databases">
        <title>Development of genomics and gene disruption for Polysphondylium violaceum indicates a role for the polyketide synthase stlB in stalk morphogenesis.</title>
        <authorList>
            <person name="Narita B."/>
            <person name="Kawabe Y."/>
            <person name="Kin K."/>
            <person name="Saito T."/>
            <person name="Gibbs R."/>
            <person name="Kuspa A."/>
            <person name="Muzny D."/>
            <person name="Queller D."/>
            <person name="Richards S."/>
            <person name="Strassman J."/>
            <person name="Sucgang R."/>
            <person name="Worley K."/>
            <person name="Schaap P."/>
        </authorList>
    </citation>
    <scope>NUCLEOTIDE SEQUENCE</scope>
    <source>
        <strain evidence="8">QSvi11</strain>
    </source>
</reference>
<dbReference type="InterPro" id="IPR052263">
    <property type="entry name" value="GPI_Anchor_Biosynth"/>
</dbReference>
<feature type="domain" description="PIG-P" evidence="7">
    <location>
        <begin position="172"/>
        <end position="285"/>
    </location>
</feature>
<dbReference type="EMBL" id="AJWJ01000002">
    <property type="protein sequence ID" value="KAF2078608.1"/>
    <property type="molecule type" value="Genomic_DNA"/>
</dbReference>
<evidence type="ECO:0000256" key="5">
    <source>
        <dbReference type="SAM" id="MobiDB-lite"/>
    </source>
</evidence>
<dbReference type="Proteomes" id="UP000695562">
    <property type="component" value="Unassembled WGS sequence"/>
</dbReference>
<evidence type="ECO:0000256" key="2">
    <source>
        <dbReference type="ARBA" id="ARBA00022692"/>
    </source>
</evidence>
<dbReference type="GO" id="GO:0005783">
    <property type="term" value="C:endoplasmic reticulum"/>
    <property type="evidence" value="ECO:0007669"/>
    <property type="project" value="TreeGrafter"/>
</dbReference>
<evidence type="ECO:0000313" key="8">
    <source>
        <dbReference type="EMBL" id="KAF2078608.1"/>
    </source>
</evidence>
<organism evidence="8 9">
    <name type="scientific">Polysphondylium violaceum</name>
    <dbReference type="NCBI Taxonomy" id="133409"/>
    <lineage>
        <taxon>Eukaryota</taxon>
        <taxon>Amoebozoa</taxon>
        <taxon>Evosea</taxon>
        <taxon>Eumycetozoa</taxon>
        <taxon>Dictyostelia</taxon>
        <taxon>Dictyosteliales</taxon>
        <taxon>Dictyosteliaceae</taxon>
        <taxon>Polysphondylium</taxon>
    </lineage>
</organism>
<dbReference type="GO" id="GO:0016020">
    <property type="term" value="C:membrane"/>
    <property type="evidence" value="ECO:0007669"/>
    <property type="project" value="UniProtKB-SubCell"/>
</dbReference>
<name>A0A8J4Q290_9MYCE</name>
<comment type="subcellular location">
    <subcellularLocation>
        <location evidence="1">Membrane</location>
        <topology evidence="1">Multi-pass membrane protein</topology>
    </subcellularLocation>
</comment>
<dbReference type="Pfam" id="PF08510">
    <property type="entry name" value="PIG-P"/>
    <property type="match status" value="1"/>
</dbReference>
<feature type="compositionally biased region" description="Low complexity" evidence="5">
    <location>
        <begin position="374"/>
        <end position="389"/>
    </location>
</feature>
<evidence type="ECO:0000256" key="4">
    <source>
        <dbReference type="ARBA" id="ARBA00023136"/>
    </source>
</evidence>
<feature type="region of interest" description="Disordered" evidence="5">
    <location>
        <begin position="1"/>
        <end position="29"/>
    </location>
</feature>
<evidence type="ECO:0000256" key="6">
    <source>
        <dbReference type="SAM" id="Phobius"/>
    </source>
</evidence>
<keyword evidence="9" id="KW-1185">Reference proteome</keyword>
<feature type="region of interest" description="Disordered" evidence="5">
    <location>
        <begin position="374"/>
        <end position="408"/>
    </location>
</feature>
<dbReference type="AlphaFoldDB" id="A0A8J4Q290"/>
<feature type="transmembrane region" description="Helical" evidence="6">
    <location>
        <begin position="216"/>
        <end position="240"/>
    </location>
</feature>
<dbReference type="PANTHER" id="PTHR46346:SF1">
    <property type="entry name" value="PHOSPHATIDYLINOSITOL N-ACETYLGLUCOSAMINYLTRANSFERASE SUBUNIT P"/>
    <property type="match status" value="1"/>
</dbReference>
<keyword evidence="3 6" id="KW-1133">Transmembrane helix</keyword>
<proteinExistence type="predicted"/>
<dbReference type="OrthoDB" id="690928at2759"/>
<evidence type="ECO:0000256" key="3">
    <source>
        <dbReference type="ARBA" id="ARBA00022989"/>
    </source>
</evidence>
<dbReference type="InterPro" id="IPR013717">
    <property type="entry name" value="PIG-P"/>
</dbReference>
<keyword evidence="2 6" id="KW-0812">Transmembrane</keyword>
<dbReference type="GO" id="GO:0006506">
    <property type="term" value="P:GPI anchor biosynthetic process"/>
    <property type="evidence" value="ECO:0007669"/>
    <property type="project" value="TreeGrafter"/>
</dbReference>
<gene>
    <name evidence="8" type="ORF">CYY_000108</name>
</gene>
<dbReference type="PANTHER" id="PTHR46346">
    <property type="entry name" value="PHOSPHATIDYLINOSITOL N-ACETYLGLUCOSAMINYLTRANSFERASE SUBUNIT P"/>
    <property type="match status" value="1"/>
</dbReference>
<accession>A0A8J4Q290</accession>
<feature type="compositionally biased region" description="Polar residues" evidence="5">
    <location>
        <begin position="390"/>
        <end position="408"/>
    </location>
</feature>
<sequence>MSSHELRTHYGHQRRLSHQSTLTGSGGNISILNSSNSRLGSSLTTSPVLQSATSSSTPHPLVIPSFQLNPFDGNINSSNISLGMSAGGINTTTSSLSTTATTTTVPVLPTSTIATPSNTLSPISTSSLGVNQSLNTTPLLASSQQQQQQVSSSQQLQPQQPVQQTTTKGANTEVYGFVYWIATFLGYIIYLLWAFIPESALAELGVHYYPNKYWAIAIPMYIIVCIIFGLSVYFCINLIITQPLESFNTFKDQFSQESDSHFSYLPESIPPLEDIPISIVNQILYQKNLDIKLLNNNKSSTPTSNTATPTTTTTAARNRINNLITSKNNSSGSSTPTSSSTSFNLSTSFSNINYNSLPNNSTTLFNSSATTSISTSLSSSSTNTPTLNTKRNALNTSSLSINTTKSPR</sequence>
<protein>
    <recommendedName>
        <fullName evidence="7">PIG-P domain-containing protein</fullName>
    </recommendedName>
</protein>
<evidence type="ECO:0000256" key="1">
    <source>
        <dbReference type="ARBA" id="ARBA00004141"/>
    </source>
</evidence>
<keyword evidence="4 6" id="KW-0472">Membrane</keyword>
<comment type="caution">
    <text evidence="8">The sequence shown here is derived from an EMBL/GenBank/DDBJ whole genome shotgun (WGS) entry which is preliminary data.</text>
</comment>